<proteinExistence type="predicted"/>
<reference evidence="2 3" key="1">
    <citation type="submission" date="2024-06" db="EMBL/GenBank/DDBJ databases">
        <title>The Natural Products Discovery Center: Release of the First 8490 Sequenced Strains for Exploring Actinobacteria Biosynthetic Diversity.</title>
        <authorList>
            <person name="Kalkreuter E."/>
            <person name="Kautsar S.A."/>
            <person name="Yang D."/>
            <person name="Bader C.D."/>
            <person name="Teijaro C.N."/>
            <person name="Fluegel L."/>
            <person name="Davis C.M."/>
            <person name="Simpson J.R."/>
            <person name="Lauterbach L."/>
            <person name="Steele A.D."/>
            <person name="Gui C."/>
            <person name="Meng S."/>
            <person name="Li G."/>
            <person name="Viehrig K."/>
            <person name="Ye F."/>
            <person name="Su P."/>
            <person name="Kiefer A.F."/>
            <person name="Nichols A."/>
            <person name="Cepeda A.J."/>
            <person name="Yan W."/>
            <person name="Fan B."/>
            <person name="Jiang Y."/>
            <person name="Adhikari A."/>
            <person name="Zheng C.-J."/>
            <person name="Schuster L."/>
            <person name="Cowan T.M."/>
            <person name="Smanski M.J."/>
            <person name="Chevrette M.G."/>
            <person name="De Carvalho L.P.S."/>
            <person name="Shen B."/>
        </authorList>
    </citation>
    <scope>NUCLEOTIDE SEQUENCE [LARGE SCALE GENOMIC DNA]</scope>
    <source>
        <strain evidence="2 3">NPDC045705</strain>
    </source>
</reference>
<organism evidence="2 3">
    <name type="scientific">Streptomyces exfoliatus</name>
    <name type="common">Streptomyces hydrogenans</name>
    <dbReference type="NCBI Taxonomy" id="1905"/>
    <lineage>
        <taxon>Bacteria</taxon>
        <taxon>Bacillati</taxon>
        <taxon>Actinomycetota</taxon>
        <taxon>Actinomycetes</taxon>
        <taxon>Kitasatosporales</taxon>
        <taxon>Streptomycetaceae</taxon>
        <taxon>Streptomyces</taxon>
    </lineage>
</organism>
<name>A0ABV3D1G4_STREX</name>
<accession>A0ABV3D1G4</accession>
<sequence>MQRTVINGMPLYWDDVPGPFRAWLVLGAGIEDEPFTRLGITDLALQLAVTAVRESGVRVDGVEFVTEVQDCSVLIDGDPEQVAEAVNRLCRALADLPVDGLAEAVRLVSARKRRERSWEDLQERELLDRYGLRGIGKIGWGFPALGAVDADDLRAWAAERFTRANAALALSGPPPKALDPRLPDGPRVERPVVHPLPGTTGRWTAVPEGFGMPVAVSFEVPRPPAGVFSVEVARNRAARDPRVARNVIGEVEILGAHAGGGRSFCWLVAQTDAEGVAEVAEGFDAVLRELAANGPTDAEVRDVERVWNERLDTGEARFRQFTAAAWQHLVGQEVQDVALVRDRLASFGPGVVRAALAAYPSTAVLTVPEGCEPGPDLPFEEETCALDENFHEGHEYRPRLFGPVGRSERMYLSDEGLMHWTEGHAHGVRWHRVVGLGIFSSGVRRLFGENGACIDFAADWYKSGRDLVSAVDSRVPAALHFPMDEAEPI</sequence>
<feature type="region of interest" description="Disordered" evidence="1">
    <location>
        <begin position="172"/>
        <end position="200"/>
    </location>
</feature>
<comment type="caution">
    <text evidence="2">The sequence shown here is derived from an EMBL/GenBank/DDBJ whole genome shotgun (WGS) entry which is preliminary data.</text>
</comment>
<evidence type="ECO:0000313" key="3">
    <source>
        <dbReference type="Proteomes" id="UP001551210"/>
    </source>
</evidence>
<gene>
    <name evidence="2" type="ORF">AB0A76_22770</name>
</gene>
<feature type="compositionally biased region" description="Basic and acidic residues" evidence="1">
    <location>
        <begin position="178"/>
        <end position="192"/>
    </location>
</feature>
<evidence type="ECO:0000256" key="1">
    <source>
        <dbReference type="SAM" id="MobiDB-lite"/>
    </source>
</evidence>
<dbReference type="EMBL" id="JBEZAM010000035">
    <property type="protein sequence ID" value="MEU7296006.1"/>
    <property type="molecule type" value="Genomic_DNA"/>
</dbReference>
<evidence type="ECO:0000313" key="2">
    <source>
        <dbReference type="EMBL" id="MEU7296006.1"/>
    </source>
</evidence>
<protein>
    <submittedName>
        <fullName evidence="2">Uncharacterized protein</fullName>
    </submittedName>
</protein>
<dbReference type="RefSeq" id="WP_359211296.1">
    <property type="nucleotide sequence ID" value="NZ_JBEZAM010000035.1"/>
</dbReference>
<keyword evidence="3" id="KW-1185">Reference proteome</keyword>
<dbReference type="Proteomes" id="UP001551210">
    <property type="component" value="Unassembled WGS sequence"/>
</dbReference>